<dbReference type="Pfam" id="PF02602">
    <property type="entry name" value="HEM4"/>
    <property type="match status" value="1"/>
</dbReference>
<dbReference type="VEuPathDB" id="FungiDB:G647_04429"/>
<name>A0A1C1CHC6_9EURO</name>
<dbReference type="GO" id="GO:0005829">
    <property type="term" value="C:cytosol"/>
    <property type="evidence" value="ECO:0007669"/>
    <property type="project" value="TreeGrafter"/>
</dbReference>
<dbReference type="EMBL" id="LGRB01000013">
    <property type="protein sequence ID" value="OCT47925.1"/>
    <property type="molecule type" value="Genomic_DNA"/>
</dbReference>
<feature type="domain" description="Tetrapyrrole biosynthesis uroporphyrinogen III synthase" evidence="2">
    <location>
        <begin position="275"/>
        <end position="366"/>
    </location>
</feature>
<sequence>MATPPPSPTTIPVLLLKTRSQPHDAYEEYFSDFRRGGGGGNATNNGAEATPLVFLPEFVPVLEHRPNSENLARLVKLLSEGRLSEQYGGMIFTSQRAVEAWADVVKRVEGETQTDTDTDTDTSTGTETQPPQTSAATSQDTTTGSGVADDDTGPRDSKETGAGAGETGESAPRPLIDDDFMFPLYTVGPATSRALNSLIVESAATVPSSQFARLRPAVFGEHTGNGDKLAQYILSHYNTLHSHRVYTFYEAPRLPFTPLLGSARGERVDKDDARLRKKPLLFLVGEQRRDIIPKTLTDKDGRLPSAERIPVDELEVYITAVVESVEDDLRDRLSSFFDAAGRNVPLVVVVVVFSPQGCESMLRALGFLDDDKNLTPLASRRWTGEQSDDPTSKDSARSESQHRRYIVVTIGPTTRDHLKARYGFDADVCAAKPSPEGVGAGLVEFLTQHHIL</sequence>
<dbReference type="GO" id="GO:0006780">
    <property type="term" value="P:uroporphyrinogen III biosynthetic process"/>
    <property type="evidence" value="ECO:0007669"/>
    <property type="project" value="InterPro"/>
</dbReference>
<feature type="region of interest" description="Disordered" evidence="1">
    <location>
        <begin position="109"/>
        <end position="175"/>
    </location>
</feature>
<dbReference type="SUPFAM" id="SSF69618">
    <property type="entry name" value="HemD-like"/>
    <property type="match status" value="1"/>
</dbReference>
<feature type="compositionally biased region" description="Basic and acidic residues" evidence="1">
    <location>
        <begin position="390"/>
        <end position="400"/>
    </location>
</feature>
<comment type="caution">
    <text evidence="3">The sequence shown here is derived from an EMBL/GenBank/DDBJ whole genome shotgun (WGS) entry which is preliminary data.</text>
</comment>
<feature type="compositionally biased region" description="Low complexity" evidence="1">
    <location>
        <begin position="121"/>
        <end position="146"/>
    </location>
</feature>
<dbReference type="PANTHER" id="PTHR12390">
    <property type="entry name" value="UROPORPHYRINOGEN III SYNTHASE"/>
    <property type="match status" value="1"/>
</dbReference>
<reference evidence="4" key="1">
    <citation type="submission" date="2015-07" db="EMBL/GenBank/DDBJ databases">
        <authorList>
            <person name="Teixeira M.M."/>
            <person name="Souza R.C."/>
            <person name="Almeida L.G."/>
            <person name="Vicente V.A."/>
            <person name="de Hoog S."/>
            <person name="Bocca A.L."/>
            <person name="de Almeida S.R."/>
            <person name="Vasconcelos A.T."/>
            <person name="Felipe M.S."/>
        </authorList>
    </citation>
    <scope>NUCLEOTIDE SEQUENCE [LARGE SCALE GENOMIC DNA]</scope>
    <source>
        <strain evidence="4">KSF</strain>
    </source>
</reference>
<gene>
    <name evidence="3" type="ORF">CLCR_03499</name>
</gene>
<keyword evidence="4" id="KW-1185">Reference proteome</keyword>
<dbReference type="InterPro" id="IPR039793">
    <property type="entry name" value="UROS/Hem4"/>
</dbReference>
<dbReference type="UniPathway" id="UPA00251">
    <property type="reaction ID" value="UER00320"/>
</dbReference>
<dbReference type="PANTHER" id="PTHR12390:SF0">
    <property type="entry name" value="UROPORPHYRINOGEN-III SYNTHASE"/>
    <property type="match status" value="1"/>
</dbReference>
<dbReference type="GO" id="GO:0006782">
    <property type="term" value="P:protoporphyrinogen IX biosynthetic process"/>
    <property type="evidence" value="ECO:0007669"/>
    <property type="project" value="UniProtKB-UniPathway"/>
</dbReference>
<dbReference type="AlphaFoldDB" id="A0A1C1CHC6"/>
<protein>
    <submittedName>
        <fullName evidence="3">Uroporphyrinogen-III synthase</fullName>
    </submittedName>
</protein>
<dbReference type="Proteomes" id="UP000094526">
    <property type="component" value="Unassembled WGS sequence"/>
</dbReference>
<evidence type="ECO:0000313" key="4">
    <source>
        <dbReference type="Proteomes" id="UP000094526"/>
    </source>
</evidence>
<evidence type="ECO:0000313" key="3">
    <source>
        <dbReference type="EMBL" id="OCT47925.1"/>
    </source>
</evidence>
<dbReference type="STRING" id="86049.A0A1C1CHC6"/>
<accession>A0A1C1CHC6</accession>
<organism evidence="3 4">
    <name type="scientific">Cladophialophora carrionii</name>
    <dbReference type="NCBI Taxonomy" id="86049"/>
    <lineage>
        <taxon>Eukaryota</taxon>
        <taxon>Fungi</taxon>
        <taxon>Dikarya</taxon>
        <taxon>Ascomycota</taxon>
        <taxon>Pezizomycotina</taxon>
        <taxon>Eurotiomycetes</taxon>
        <taxon>Chaetothyriomycetidae</taxon>
        <taxon>Chaetothyriales</taxon>
        <taxon>Herpotrichiellaceae</taxon>
        <taxon>Cladophialophora</taxon>
    </lineage>
</organism>
<dbReference type="OrthoDB" id="5595751at2759"/>
<evidence type="ECO:0000256" key="1">
    <source>
        <dbReference type="SAM" id="MobiDB-lite"/>
    </source>
</evidence>
<proteinExistence type="predicted"/>
<dbReference type="GO" id="GO:0004852">
    <property type="term" value="F:uroporphyrinogen-III synthase activity"/>
    <property type="evidence" value="ECO:0007669"/>
    <property type="project" value="InterPro"/>
</dbReference>
<dbReference type="InterPro" id="IPR003754">
    <property type="entry name" value="4pyrrol_synth_uPrphyn_synth"/>
</dbReference>
<dbReference type="VEuPathDB" id="FungiDB:CLCR_03499"/>
<evidence type="ECO:0000259" key="2">
    <source>
        <dbReference type="Pfam" id="PF02602"/>
    </source>
</evidence>
<dbReference type="InterPro" id="IPR036108">
    <property type="entry name" value="4pyrrol_syn_uPrphyn_synt_sf"/>
</dbReference>
<feature type="region of interest" description="Disordered" evidence="1">
    <location>
        <begin position="378"/>
        <end position="400"/>
    </location>
</feature>
<dbReference type="Gene3D" id="3.40.50.10090">
    <property type="match status" value="2"/>
</dbReference>